<keyword evidence="2" id="KW-1185">Reference proteome</keyword>
<protein>
    <submittedName>
        <fullName evidence="1">Uncharacterized protein</fullName>
    </submittedName>
</protein>
<dbReference type="EMBL" id="FXTN01000009">
    <property type="protein sequence ID" value="SMO88464.1"/>
    <property type="molecule type" value="Genomic_DNA"/>
</dbReference>
<gene>
    <name evidence="1" type="ORF">SAMN06265348_109260</name>
</gene>
<evidence type="ECO:0000313" key="1">
    <source>
        <dbReference type="EMBL" id="SMO88464.1"/>
    </source>
</evidence>
<dbReference type="Proteomes" id="UP000320300">
    <property type="component" value="Unassembled WGS sequence"/>
</dbReference>
<accession>A0A521EWZ4</accession>
<evidence type="ECO:0000313" key="2">
    <source>
        <dbReference type="Proteomes" id="UP000320300"/>
    </source>
</evidence>
<reference evidence="1 2" key="1">
    <citation type="submission" date="2017-05" db="EMBL/GenBank/DDBJ databases">
        <authorList>
            <person name="Varghese N."/>
            <person name="Submissions S."/>
        </authorList>
    </citation>
    <scope>NUCLEOTIDE SEQUENCE [LARGE SCALE GENOMIC DNA]</scope>
    <source>
        <strain evidence="1 2">DSM 19036</strain>
    </source>
</reference>
<organism evidence="1 2">
    <name type="scientific">Pedobacter westerhofensis</name>
    <dbReference type="NCBI Taxonomy" id="425512"/>
    <lineage>
        <taxon>Bacteria</taxon>
        <taxon>Pseudomonadati</taxon>
        <taxon>Bacteroidota</taxon>
        <taxon>Sphingobacteriia</taxon>
        <taxon>Sphingobacteriales</taxon>
        <taxon>Sphingobacteriaceae</taxon>
        <taxon>Pedobacter</taxon>
    </lineage>
</organism>
<sequence>MRFLHYLFNQLNYIGTKPDHYKKLNILVNLINAI</sequence>
<dbReference type="AlphaFoldDB" id="A0A521EWZ4"/>
<name>A0A521EWZ4_9SPHI</name>
<proteinExistence type="predicted"/>